<reference evidence="3" key="1">
    <citation type="journal article" date="2020" name="Stud. Mycol.">
        <title>101 Dothideomycetes genomes: a test case for predicting lifestyles and emergence of pathogens.</title>
        <authorList>
            <person name="Haridas S."/>
            <person name="Albert R."/>
            <person name="Binder M."/>
            <person name="Bloem J."/>
            <person name="Labutti K."/>
            <person name="Salamov A."/>
            <person name="Andreopoulos B."/>
            <person name="Baker S."/>
            <person name="Barry K."/>
            <person name="Bills G."/>
            <person name="Bluhm B."/>
            <person name="Cannon C."/>
            <person name="Castanera R."/>
            <person name="Culley D."/>
            <person name="Daum C."/>
            <person name="Ezra D."/>
            <person name="Gonzalez J."/>
            <person name="Henrissat B."/>
            <person name="Kuo A."/>
            <person name="Liang C."/>
            <person name="Lipzen A."/>
            <person name="Lutzoni F."/>
            <person name="Magnuson J."/>
            <person name="Mondo S."/>
            <person name="Nolan M."/>
            <person name="Ohm R."/>
            <person name="Pangilinan J."/>
            <person name="Park H.-J."/>
            <person name="Ramirez L."/>
            <person name="Alfaro M."/>
            <person name="Sun H."/>
            <person name="Tritt A."/>
            <person name="Yoshinaga Y."/>
            <person name="Zwiers L.-H."/>
            <person name="Turgeon B."/>
            <person name="Goodwin S."/>
            <person name="Spatafora J."/>
            <person name="Crous P."/>
            <person name="Grigoriev I."/>
        </authorList>
    </citation>
    <scope>NUCLEOTIDE SEQUENCE</scope>
    <source>
        <strain evidence="3">CBS 101060</strain>
    </source>
</reference>
<dbReference type="InterPro" id="IPR036514">
    <property type="entry name" value="SGNH_hydro_sf"/>
</dbReference>
<organism evidence="3 4">
    <name type="scientific">Patellaria atrata CBS 101060</name>
    <dbReference type="NCBI Taxonomy" id="1346257"/>
    <lineage>
        <taxon>Eukaryota</taxon>
        <taxon>Fungi</taxon>
        <taxon>Dikarya</taxon>
        <taxon>Ascomycota</taxon>
        <taxon>Pezizomycotina</taxon>
        <taxon>Dothideomycetes</taxon>
        <taxon>Dothideomycetes incertae sedis</taxon>
        <taxon>Patellariales</taxon>
        <taxon>Patellariaceae</taxon>
        <taxon>Patellaria</taxon>
    </lineage>
</organism>
<evidence type="ECO:0000313" key="4">
    <source>
        <dbReference type="Proteomes" id="UP000799429"/>
    </source>
</evidence>
<accession>A0A9P4S4H8</accession>
<dbReference type="Pfam" id="PF13472">
    <property type="entry name" value="Lipase_GDSL_2"/>
    <property type="match status" value="1"/>
</dbReference>
<dbReference type="Proteomes" id="UP000799429">
    <property type="component" value="Unassembled WGS sequence"/>
</dbReference>
<dbReference type="AlphaFoldDB" id="A0A9P4S4H8"/>
<keyword evidence="1" id="KW-0732">Signal</keyword>
<evidence type="ECO:0000259" key="2">
    <source>
        <dbReference type="Pfam" id="PF13472"/>
    </source>
</evidence>
<protein>
    <submittedName>
        <fullName evidence="3">Carbohydrate esterase family 3 protein</fullName>
    </submittedName>
</protein>
<sequence length="171" mass="18776">GCWRAHLSTLLNAASLPFDFVGTLSGPTNCGIPFDADHEGHSGFKATGIVGNDTFLPSWLRATRPDVVMMLLGTNDVWGGGITAEEILKAYEGLVGDMRTENDDMRILIAQLPPMRPSNCADCYERVKELNRAIMAWVPGQSTPRSRITVVDAWTPFNTTEDMRDGVHPNE</sequence>
<evidence type="ECO:0000256" key="1">
    <source>
        <dbReference type="SAM" id="SignalP"/>
    </source>
</evidence>
<name>A0A9P4S4H8_9PEZI</name>
<dbReference type="PANTHER" id="PTHR30383:SF2">
    <property type="entry name" value="CELLULOSE-BINDING PROTEIN"/>
    <property type="match status" value="1"/>
</dbReference>
<feature type="signal peptide" evidence="1">
    <location>
        <begin position="1"/>
        <end position="25"/>
    </location>
</feature>
<feature type="non-terminal residue" evidence="3">
    <location>
        <position position="1"/>
    </location>
</feature>
<dbReference type="GO" id="GO:0004622">
    <property type="term" value="F:phosphatidylcholine lysophospholipase activity"/>
    <property type="evidence" value="ECO:0007669"/>
    <property type="project" value="TreeGrafter"/>
</dbReference>
<feature type="chain" id="PRO_5040303421" evidence="1">
    <location>
        <begin position="26"/>
        <end position="171"/>
    </location>
</feature>
<feature type="non-terminal residue" evidence="3">
    <location>
        <position position="171"/>
    </location>
</feature>
<feature type="domain" description="SGNH hydrolase-type esterase" evidence="2">
    <location>
        <begin position="47"/>
        <end position="171"/>
    </location>
</feature>
<dbReference type="InterPro" id="IPR051532">
    <property type="entry name" value="Ester_Hydrolysis_Enzymes"/>
</dbReference>
<proteinExistence type="predicted"/>
<keyword evidence="4" id="KW-1185">Reference proteome</keyword>
<dbReference type="EMBL" id="MU006105">
    <property type="protein sequence ID" value="KAF2836078.1"/>
    <property type="molecule type" value="Genomic_DNA"/>
</dbReference>
<dbReference type="PANTHER" id="PTHR30383">
    <property type="entry name" value="THIOESTERASE 1/PROTEASE 1/LYSOPHOSPHOLIPASE L1"/>
    <property type="match status" value="1"/>
</dbReference>
<gene>
    <name evidence="3" type="ORF">M501DRAFT_923597</name>
</gene>
<comment type="caution">
    <text evidence="3">The sequence shown here is derived from an EMBL/GenBank/DDBJ whole genome shotgun (WGS) entry which is preliminary data.</text>
</comment>
<dbReference type="SUPFAM" id="SSF52266">
    <property type="entry name" value="SGNH hydrolase"/>
    <property type="match status" value="1"/>
</dbReference>
<dbReference type="OrthoDB" id="2119228at2759"/>
<dbReference type="Gene3D" id="3.40.50.1110">
    <property type="entry name" value="SGNH hydrolase"/>
    <property type="match status" value="1"/>
</dbReference>
<evidence type="ECO:0000313" key="3">
    <source>
        <dbReference type="EMBL" id="KAF2836078.1"/>
    </source>
</evidence>
<dbReference type="InterPro" id="IPR013830">
    <property type="entry name" value="SGNH_hydro"/>
</dbReference>